<dbReference type="Pfam" id="PF13424">
    <property type="entry name" value="TPR_12"/>
    <property type="match status" value="1"/>
</dbReference>
<dbReference type="SMART" id="SM00028">
    <property type="entry name" value="TPR"/>
    <property type="match status" value="6"/>
</dbReference>
<dbReference type="PANTHER" id="PTHR10098">
    <property type="entry name" value="RAPSYN-RELATED"/>
    <property type="match status" value="1"/>
</dbReference>
<accession>A0A1M7QRJ9</accession>
<dbReference type="InterPro" id="IPR011990">
    <property type="entry name" value="TPR-like_helical_dom_sf"/>
</dbReference>
<evidence type="ECO:0000313" key="5">
    <source>
        <dbReference type="Proteomes" id="UP000184513"/>
    </source>
</evidence>
<evidence type="ECO:0000259" key="3">
    <source>
        <dbReference type="Pfam" id="PF12770"/>
    </source>
</evidence>
<keyword evidence="5" id="KW-1185">Reference proteome</keyword>
<feature type="transmembrane region" description="Helical" evidence="2">
    <location>
        <begin position="1042"/>
        <end position="1061"/>
    </location>
</feature>
<keyword evidence="2" id="KW-0812">Transmembrane</keyword>
<dbReference type="STRING" id="388280.SAMN04488057_12216"/>
<dbReference type="OrthoDB" id="9771112at2"/>
<keyword evidence="2" id="KW-1133">Transmembrane helix</keyword>
<keyword evidence="1" id="KW-0175">Coiled coil</keyword>
<evidence type="ECO:0000256" key="1">
    <source>
        <dbReference type="SAM" id="Coils"/>
    </source>
</evidence>
<dbReference type="AlphaFoldDB" id="A0A1M7QRJ9"/>
<dbReference type="Gene3D" id="1.25.40.10">
    <property type="entry name" value="Tetratricopeptide repeat domain"/>
    <property type="match status" value="3"/>
</dbReference>
<evidence type="ECO:0000256" key="2">
    <source>
        <dbReference type="SAM" id="Phobius"/>
    </source>
</evidence>
<gene>
    <name evidence="4" type="ORF">SAMN04488057_12216</name>
</gene>
<sequence>MKSLITLFGCLVILLEGAIAQDIDAELAAIQKALTEEDLSLAQARLDQATAYYLAREDFLNLSYFIPFAGTIAEARFGQQKGLEAARYWLDRIVKESDDPRDLRQAYLEIHTYFIKAGKPALAYEANETALTYTYQIADHRPAEWALIESNLGVIANQMGNPEKARKHTLKAKEGYEQDPETSPVNYFNLLNDLGARYWFSAMWDSAEYYWLEGIAYLDRMEPTPTNQYYRRAMIEGNLGAVYDVKGEVQESIRRVKSSISNTQYFIDNAPDDPKRDRAFLSLFHGSMNLALVYKSIGNYREALRLQLHTLKAKEEHFPAGHPEITESLIQVGQTYRFLDDREVAKDYLYKALRIIQEADGDFFMQQGDIHYTLALIQEDEKLISAAKNHYLQARQLFEKAYDKKFDFVYMDFLSNAANFFAGNNEPDLALEWARQGLDYMVQVNGVESMPGFLQTLNMGRVYFHLGDFRKAQEQAEKSLEILDKRMQLSASDIDAIRINYDKPQSILLQAQSEYALEKNRSITFLERTLERLLEAMTILEERKRFLSESEDRTILIAQNLDLINFVKKIQLELFEKTGDESYLDGLISVQESSVFNLIRTQLDLYQDIRFAGLPAETQAMEAELRQNLNGLLEAGGDLSEYHALSSDWQTFLENLEKNHPGYFKMRYASFPADSIKLPRELQVVRYFFVEERLKALVFANGKRKLFHLDFDKNLVNKLQENWTNIQELGKITTALYDQLWKPLASHLTQEQIFIVPAGVLFNLNFDLLTPQPPKDYRGFSGNSLLAKHSISYHYSLWMLTEQKTNRITARYVAFAPGFLDTMKEKYLNSLDGDSLNLDRSYLSLLPQPFAINLIERVADHFNGKTYLREQSTPEVFRENAGNHKIIHIASHAESNNISPGLSRIILAKTGKPEEENSIYAYEIYNTDLNANLTILTACETAKPVYKPGEGMISLAHAFQYSGSESLLTSLWRIDEKSSLEITDYFLALLAEGLPKDKALKEAKLNYLSQASGRTLSPQYWAGLVLIGSPEPIAELANTENLVIWLMGILVLILLSFLIFFKKKSHFS</sequence>
<dbReference type="Proteomes" id="UP000184513">
    <property type="component" value="Unassembled WGS sequence"/>
</dbReference>
<feature type="domain" description="CHAT" evidence="3">
    <location>
        <begin position="733"/>
        <end position="1029"/>
    </location>
</feature>
<protein>
    <submittedName>
        <fullName evidence="4">CHAT domain-containing protein</fullName>
    </submittedName>
</protein>
<proteinExistence type="predicted"/>
<dbReference type="InterPro" id="IPR019734">
    <property type="entry name" value="TPR_rpt"/>
</dbReference>
<dbReference type="RefSeq" id="WP_073098004.1">
    <property type="nucleotide sequence ID" value="NZ_FRCY01000022.1"/>
</dbReference>
<name>A0A1M7QRJ9_9BACT</name>
<dbReference type="InterPro" id="IPR024983">
    <property type="entry name" value="CHAT_dom"/>
</dbReference>
<organism evidence="4 5">
    <name type="scientific">Cyclobacterium lianum</name>
    <dbReference type="NCBI Taxonomy" id="388280"/>
    <lineage>
        <taxon>Bacteria</taxon>
        <taxon>Pseudomonadati</taxon>
        <taxon>Bacteroidota</taxon>
        <taxon>Cytophagia</taxon>
        <taxon>Cytophagales</taxon>
        <taxon>Cyclobacteriaceae</taxon>
        <taxon>Cyclobacterium</taxon>
    </lineage>
</organism>
<dbReference type="EMBL" id="FRCY01000022">
    <property type="protein sequence ID" value="SHN33918.1"/>
    <property type="molecule type" value="Genomic_DNA"/>
</dbReference>
<dbReference type="SUPFAM" id="SSF48452">
    <property type="entry name" value="TPR-like"/>
    <property type="match status" value="2"/>
</dbReference>
<dbReference type="Pfam" id="PF12770">
    <property type="entry name" value="CHAT"/>
    <property type="match status" value="1"/>
</dbReference>
<feature type="coiled-coil region" evidence="1">
    <location>
        <begin position="523"/>
        <end position="550"/>
    </location>
</feature>
<keyword evidence="2" id="KW-0472">Membrane</keyword>
<evidence type="ECO:0000313" key="4">
    <source>
        <dbReference type="EMBL" id="SHN33918.1"/>
    </source>
</evidence>
<dbReference type="Pfam" id="PF13181">
    <property type="entry name" value="TPR_8"/>
    <property type="match status" value="1"/>
</dbReference>
<reference evidence="4 5" key="1">
    <citation type="submission" date="2016-11" db="EMBL/GenBank/DDBJ databases">
        <authorList>
            <person name="Jaros S."/>
            <person name="Januszkiewicz K."/>
            <person name="Wedrychowicz H."/>
        </authorList>
    </citation>
    <scope>NUCLEOTIDE SEQUENCE [LARGE SCALE GENOMIC DNA]</scope>
    <source>
        <strain evidence="4 5">CGMCC 1.6102</strain>
    </source>
</reference>